<feature type="region of interest" description="Disordered" evidence="1">
    <location>
        <begin position="1"/>
        <end position="32"/>
    </location>
</feature>
<dbReference type="HOGENOM" id="CLU_3393058_0_0_1"/>
<feature type="compositionally biased region" description="Polar residues" evidence="1">
    <location>
        <begin position="1"/>
        <end position="15"/>
    </location>
</feature>
<proteinExistence type="predicted"/>
<evidence type="ECO:0000313" key="2">
    <source>
        <dbReference type="EnsemblPlants" id="KQL24588"/>
    </source>
</evidence>
<dbReference type="EMBL" id="AGNK02001099">
    <property type="status" value="NOT_ANNOTATED_CDS"/>
    <property type="molecule type" value="Genomic_DNA"/>
</dbReference>
<organism evidence="2 3">
    <name type="scientific">Setaria italica</name>
    <name type="common">Foxtail millet</name>
    <name type="synonym">Panicum italicum</name>
    <dbReference type="NCBI Taxonomy" id="4555"/>
    <lineage>
        <taxon>Eukaryota</taxon>
        <taxon>Viridiplantae</taxon>
        <taxon>Streptophyta</taxon>
        <taxon>Embryophyta</taxon>
        <taxon>Tracheophyta</taxon>
        <taxon>Spermatophyta</taxon>
        <taxon>Magnoliopsida</taxon>
        <taxon>Liliopsida</taxon>
        <taxon>Poales</taxon>
        <taxon>Poaceae</taxon>
        <taxon>PACMAD clade</taxon>
        <taxon>Panicoideae</taxon>
        <taxon>Panicodae</taxon>
        <taxon>Paniceae</taxon>
        <taxon>Cenchrinae</taxon>
        <taxon>Setaria</taxon>
    </lineage>
</organism>
<sequence length="32" mass="3597">MQGTTEETASQTYQSLAWHMHNLESPEEADAC</sequence>
<accession>K4A4J1</accession>
<protein>
    <submittedName>
        <fullName evidence="2">Uncharacterized protein</fullName>
    </submittedName>
</protein>
<evidence type="ECO:0000256" key="1">
    <source>
        <dbReference type="SAM" id="MobiDB-lite"/>
    </source>
</evidence>
<reference evidence="3" key="1">
    <citation type="journal article" date="2012" name="Nat. Biotechnol.">
        <title>Reference genome sequence of the model plant Setaria.</title>
        <authorList>
            <person name="Bennetzen J.L."/>
            <person name="Schmutz J."/>
            <person name="Wang H."/>
            <person name="Percifield R."/>
            <person name="Hawkins J."/>
            <person name="Pontaroli A.C."/>
            <person name="Estep M."/>
            <person name="Feng L."/>
            <person name="Vaughn J.N."/>
            <person name="Grimwood J."/>
            <person name="Jenkins J."/>
            <person name="Barry K."/>
            <person name="Lindquist E."/>
            <person name="Hellsten U."/>
            <person name="Deshpande S."/>
            <person name="Wang X."/>
            <person name="Wu X."/>
            <person name="Mitros T."/>
            <person name="Triplett J."/>
            <person name="Yang X."/>
            <person name="Ye C.Y."/>
            <person name="Mauro-Herrera M."/>
            <person name="Wang L."/>
            <person name="Li P."/>
            <person name="Sharma M."/>
            <person name="Sharma R."/>
            <person name="Ronald P.C."/>
            <person name="Panaud O."/>
            <person name="Kellogg E.A."/>
            <person name="Brutnell T.P."/>
            <person name="Doust A.N."/>
            <person name="Tuskan G.A."/>
            <person name="Rokhsar D."/>
            <person name="Devos K.M."/>
        </authorList>
    </citation>
    <scope>NUCLEOTIDE SEQUENCE [LARGE SCALE GENOMIC DNA]</scope>
    <source>
        <strain evidence="3">cv. Yugu1</strain>
    </source>
</reference>
<dbReference type="InParanoid" id="K4A4J1"/>
<evidence type="ECO:0000313" key="3">
    <source>
        <dbReference type="Proteomes" id="UP000004995"/>
    </source>
</evidence>
<keyword evidence="3" id="KW-1185">Reference proteome</keyword>
<reference evidence="2" key="2">
    <citation type="submission" date="2018-08" db="UniProtKB">
        <authorList>
            <consortium name="EnsemblPlants"/>
        </authorList>
    </citation>
    <scope>IDENTIFICATION</scope>
    <source>
        <strain evidence="2">Yugu1</strain>
    </source>
</reference>
<dbReference type="Proteomes" id="UP000004995">
    <property type="component" value="Unassembled WGS sequence"/>
</dbReference>
<dbReference type="AlphaFoldDB" id="K4A4J1"/>
<dbReference type="EnsemblPlants" id="KQL24588">
    <property type="protein sequence ID" value="KQL24588"/>
    <property type="gene ID" value="SETIT_033795mg"/>
</dbReference>
<dbReference type="Gramene" id="KQL24588">
    <property type="protein sequence ID" value="KQL24588"/>
    <property type="gene ID" value="SETIT_033795mg"/>
</dbReference>
<name>K4A4J1_SETIT</name>